<evidence type="ECO:0000313" key="1">
    <source>
        <dbReference type="EMBL" id="TLC98573.1"/>
    </source>
</evidence>
<gene>
    <name evidence="1" type="ORF">DSM106044_04683</name>
</gene>
<organism evidence="1 2">
    <name type="scientific">Robinsoniella peoriensis</name>
    <dbReference type="NCBI Taxonomy" id="180332"/>
    <lineage>
        <taxon>Bacteria</taxon>
        <taxon>Bacillati</taxon>
        <taxon>Bacillota</taxon>
        <taxon>Clostridia</taxon>
        <taxon>Lachnospirales</taxon>
        <taxon>Lachnospiraceae</taxon>
        <taxon>Robinsoniella</taxon>
    </lineage>
</organism>
<keyword evidence="2" id="KW-1185">Reference proteome</keyword>
<sequence>MTASGTVPMMITRTYMDITVLKRALTPKINMCMPIHTYIVI</sequence>
<protein>
    <submittedName>
        <fullName evidence="1">Uncharacterized protein</fullName>
    </submittedName>
</protein>
<name>A0A4U8Q2Z9_9FIRM</name>
<dbReference type="EMBL" id="QGQD01000092">
    <property type="protein sequence ID" value="TLC98573.1"/>
    <property type="molecule type" value="Genomic_DNA"/>
</dbReference>
<evidence type="ECO:0000313" key="2">
    <source>
        <dbReference type="Proteomes" id="UP000306509"/>
    </source>
</evidence>
<proteinExistence type="predicted"/>
<accession>A0A4U8Q2Z9</accession>
<dbReference type="Proteomes" id="UP000306509">
    <property type="component" value="Unassembled WGS sequence"/>
</dbReference>
<comment type="caution">
    <text evidence="1">The sequence shown here is derived from an EMBL/GenBank/DDBJ whole genome shotgun (WGS) entry which is preliminary data.</text>
</comment>
<dbReference type="AlphaFoldDB" id="A0A4U8Q2Z9"/>
<reference evidence="1 2" key="1">
    <citation type="journal article" date="2019" name="Anaerobe">
        <title>Detection of Robinsoniella peoriensis in multiple bone samples of a trauma patient.</title>
        <authorList>
            <person name="Schrottner P."/>
            <person name="Hartwich K."/>
            <person name="Bunk B."/>
            <person name="Schober I."/>
            <person name="Helbig S."/>
            <person name="Rudolph W.W."/>
            <person name="Gunzer F."/>
        </authorList>
    </citation>
    <scope>NUCLEOTIDE SEQUENCE [LARGE SCALE GENOMIC DNA]</scope>
    <source>
        <strain evidence="1 2">DSM 106044</strain>
    </source>
</reference>